<protein>
    <submittedName>
        <fullName evidence="1">Uncharacterized protein</fullName>
    </submittedName>
</protein>
<feature type="non-terminal residue" evidence="1">
    <location>
        <position position="33"/>
    </location>
</feature>
<accession>X1PSA7</accession>
<dbReference type="EMBL" id="BARW01002624">
    <property type="protein sequence ID" value="GAI59137.1"/>
    <property type="molecule type" value="Genomic_DNA"/>
</dbReference>
<proteinExistence type="predicted"/>
<dbReference type="AlphaFoldDB" id="X1PSA7"/>
<evidence type="ECO:0000313" key="1">
    <source>
        <dbReference type="EMBL" id="GAI59137.1"/>
    </source>
</evidence>
<sequence length="33" mass="3832">MENLFEQRTIEYLYDFPTLGALAAGNKWMPSPK</sequence>
<gene>
    <name evidence="1" type="ORF">S12H4_07198</name>
</gene>
<name>X1PSA7_9ZZZZ</name>
<organism evidence="1">
    <name type="scientific">marine sediment metagenome</name>
    <dbReference type="NCBI Taxonomy" id="412755"/>
    <lineage>
        <taxon>unclassified sequences</taxon>
        <taxon>metagenomes</taxon>
        <taxon>ecological metagenomes</taxon>
    </lineage>
</organism>
<reference evidence="1" key="1">
    <citation type="journal article" date="2014" name="Front. Microbiol.">
        <title>High frequency of phylogenetically diverse reductive dehalogenase-homologous genes in deep subseafloor sedimentary metagenomes.</title>
        <authorList>
            <person name="Kawai M."/>
            <person name="Futagami T."/>
            <person name="Toyoda A."/>
            <person name="Takaki Y."/>
            <person name="Nishi S."/>
            <person name="Hori S."/>
            <person name="Arai W."/>
            <person name="Tsubouchi T."/>
            <person name="Morono Y."/>
            <person name="Uchiyama I."/>
            <person name="Ito T."/>
            <person name="Fujiyama A."/>
            <person name="Inagaki F."/>
            <person name="Takami H."/>
        </authorList>
    </citation>
    <scope>NUCLEOTIDE SEQUENCE</scope>
    <source>
        <strain evidence="1">Expedition CK06-06</strain>
    </source>
</reference>
<comment type="caution">
    <text evidence="1">The sequence shown here is derived from an EMBL/GenBank/DDBJ whole genome shotgun (WGS) entry which is preliminary data.</text>
</comment>